<proteinExistence type="predicted"/>
<gene>
    <name evidence="2" type="ORF">HBF32_09020</name>
</gene>
<dbReference type="GO" id="GO:0008168">
    <property type="term" value="F:methyltransferase activity"/>
    <property type="evidence" value="ECO:0007669"/>
    <property type="project" value="UniProtKB-KW"/>
</dbReference>
<dbReference type="AlphaFoldDB" id="A0A7X5QUL2"/>
<evidence type="ECO:0000313" key="2">
    <source>
        <dbReference type="EMBL" id="NID15600.1"/>
    </source>
</evidence>
<comment type="caution">
    <text evidence="2">The sequence shown here is derived from an EMBL/GenBank/DDBJ whole genome shotgun (WGS) entry which is preliminary data.</text>
</comment>
<protein>
    <submittedName>
        <fullName evidence="2">Methyltransferase domain-containing protein</fullName>
    </submittedName>
</protein>
<dbReference type="EMBL" id="JAAQTL010000001">
    <property type="protein sequence ID" value="NID15600.1"/>
    <property type="molecule type" value="Genomic_DNA"/>
</dbReference>
<keyword evidence="2" id="KW-0808">Transferase</keyword>
<dbReference type="Gene3D" id="3.40.50.150">
    <property type="entry name" value="Vaccinia Virus protein VP39"/>
    <property type="match status" value="1"/>
</dbReference>
<evidence type="ECO:0000313" key="3">
    <source>
        <dbReference type="Proteomes" id="UP000518878"/>
    </source>
</evidence>
<keyword evidence="2" id="KW-0489">Methyltransferase</keyword>
<dbReference type="SUPFAM" id="SSF53335">
    <property type="entry name" value="S-adenosyl-L-methionine-dependent methyltransferases"/>
    <property type="match status" value="1"/>
</dbReference>
<dbReference type="RefSeq" id="WP_166699327.1">
    <property type="nucleotide sequence ID" value="NZ_JAAQTL010000001.1"/>
</dbReference>
<reference evidence="2 3" key="1">
    <citation type="journal article" date="2006" name="Int. J. Syst. Evol. Microbiol.">
        <title>Dyella yeojuensis sp. nov., isolated from greenhouse soil in Korea.</title>
        <authorList>
            <person name="Kim B.Y."/>
            <person name="Weon H.Y."/>
            <person name="Lee K.H."/>
            <person name="Seok S.J."/>
            <person name="Kwon S.W."/>
            <person name="Go S.J."/>
            <person name="Stackebrandt E."/>
        </authorList>
    </citation>
    <scope>NUCLEOTIDE SEQUENCE [LARGE SCALE GENOMIC DNA]</scope>
    <source>
        <strain evidence="2 3">DSM 17673</strain>
    </source>
</reference>
<sequence>MRDTPDWLRDERQWRDRMRDARGDAPRRYRLVERSSEARQPYFLLRHRDRQWLGRRSVMDSPAGPSLSNRIHATHLLGDRLDMSLCSEMLLFDFTLRTATEAEGFLREASGDPSSDLVFPFPPLDAGGREAVCPPAFWARLASRPARLAEDELHMRSLCADTLARWLRPGAVVRDPACSTGDFVAAMAASCPLLRFEGSDISASMIDTARTRHAGSAVAFEVADATGTGMASCDGLIVRFLNAEVVTRAQALAIFDRLVVTVRPGGIVILFGHTPLLVPVRGQAAMHGLRVVQCSAALPEGPALVQYYVLEVPDMGRRPPSSRGRDAHVLCRKA</sequence>
<dbReference type="GO" id="GO:0032259">
    <property type="term" value="P:methylation"/>
    <property type="evidence" value="ECO:0007669"/>
    <property type="project" value="UniProtKB-KW"/>
</dbReference>
<dbReference type="Pfam" id="PF13649">
    <property type="entry name" value="Methyltransf_25"/>
    <property type="match status" value="1"/>
</dbReference>
<dbReference type="Proteomes" id="UP000518878">
    <property type="component" value="Unassembled WGS sequence"/>
</dbReference>
<dbReference type="InterPro" id="IPR041698">
    <property type="entry name" value="Methyltransf_25"/>
</dbReference>
<feature type="domain" description="Methyltransferase" evidence="1">
    <location>
        <begin position="175"/>
        <end position="266"/>
    </location>
</feature>
<accession>A0A7X5QUL2</accession>
<organism evidence="2 3">
    <name type="scientific">Luteibacter yeojuensis</name>
    <dbReference type="NCBI Taxonomy" id="345309"/>
    <lineage>
        <taxon>Bacteria</taxon>
        <taxon>Pseudomonadati</taxon>
        <taxon>Pseudomonadota</taxon>
        <taxon>Gammaproteobacteria</taxon>
        <taxon>Lysobacterales</taxon>
        <taxon>Rhodanobacteraceae</taxon>
        <taxon>Luteibacter</taxon>
    </lineage>
</organism>
<keyword evidence="3" id="KW-1185">Reference proteome</keyword>
<evidence type="ECO:0000259" key="1">
    <source>
        <dbReference type="Pfam" id="PF13649"/>
    </source>
</evidence>
<dbReference type="InterPro" id="IPR029063">
    <property type="entry name" value="SAM-dependent_MTases_sf"/>
</dbReference>
<name>A0A7X5QUL2_9GAMM</name>